<organism evidence="9 10">
    <name type="scientific">Dipteronia dyeriana</name>
    <dbReference type="NCBI Taxonomy" id="168575"/>
    <lineage>
        <taxon>Eukaryota</taxon>
        <taxon>Viridiplantae</taxon>
        <taxon>Streptophyta</taxon>
        <taxon>Embryophyta</taxon>
        <taxon>Tracheophyta</taxon>
        <taxon>Spermatophyta</taxon>
        <taxon>Magnoliopsida</taxon>
        <taxon>eudicotyledons</taxon>
        <taxon>Gunneridae</taxon>
        <taxon>Pentapetalae</taxon>
        <taxon>rosids</taxon>
        <taxon>malvids</taxon>
        <taxon>Sapindales</taxon>
        <taxon>Sapindaceae</taxon>
        <taxon>Hippocastanoideae</taxon>
        <taxon>Acereae</taxon>
        <taxon>Dipteronia</taxon>
    </lineage>
</organism>
<evidence type="ECO:0000259" key="8">
    <source>
        <dbReference type="Pfam" id="PF17766"/>
    </source>
</evidence>
<gene>
    <name evidence="9" type="ORF">Ddye_017949</name>
</gene>
<evidence type="ECO:0000256" key="3">
    <source>
        <dbReference type="ARBA" id="ARBA00022729"/>
    </source>
</evidence>
<dbReference type="PANTHER" id="PTHR10795">
    <property type="entry name" value="PROPROTEIN CONVERTASE SUBTILISIN/KEXIN"/>
    <property type="match status" value="1"/>
</dbReference>
<keyword evidence="3" id="KW-0732">Signal</keyword>
<dbReference type="SUPFAM" id="SSF52743">
    <property type="entry name" value="Subtilisin-like"/>
    <property type="match status" value="1"/>
</dbReference>
<dbReference type="FunFam" id="2.60.40.2310:FF:000001">
    <property type="entry name" value="Subtilisin-like protease SBT1.5"/>
    <property type="match status" value="1"/>
</dbReference>
<comment type="caution">
    <text evidence="9">The sequence shown here is derived from an EMBL/GenBank/DDBJ whole genome shotgun (WGS) entry which is preliminary data.</text>
</comment>
<comment type="similarity">
    <text evidence="1 6">Belongs to the peptidase S8 family.</text>
</comment>
<keyword evidence="5" id="KW-0720">Serine protease</keyword>
<dbReference type="PROSITE" id="PS00138">
    <property type="entry name" value="SUBTILASE_SER"/>
    <property type="match status" value="1"/>
</dbReference>
<dbReference type="InterPro" id="IPR023828">
    <property type="entry name" value="Peptidase_S8_Ser-AS"/>
</dbReference>
<keyword evidence="4" id="KW-0378">Hydrolase</keyword>
<evidence type="ECO:0008006" key="11">
    <source>
        <dbReference type="Google" id="ProtNLM"/>
    </source>
</evidence>
<keyword evidence="10" id="KW-1185">Reference proteome</keyword>
<evidence type="ECO:0000256" key="1">
    <source>
        <dbReference type="ARBA" id="ARBA00011073"/>
    </source>
</evidence>
<dbReference type="InterPro" id="IPR041469">
    <property type="entry name" value="Subtilisin-like_FN3"/>
</dbReference>
<dbReference type="Pfam" id="PF17766">
    <property type="entry name" value="fn3_6"/>
    <property type="match status" value="1"/>
</dbReference>
<dbReference type="InterPro" id="IPR045051">
    <property type="entry name" value="SBT"/>
</dbReference>
<dbReference type="Gene3D" id="3.40.50.200">
    <property type="entry name" value="Peptidase S8/S53 domain"/>
    <property type="match status" value="1"/>
</dbReference>
<dbReference type="InterPro" id="IPR000209">
    <property type="entry name" value="Peptidase_S8/S53_dom"/>
</dbReference>
<feature type="domain" description="Subtilisin-like protease fibronectin type-III" evidence="8">
    <location>
        <begin position="230"/>
        <end position="329"/>
    </location>
</feature>
<evidence type="ECO:0000256" key="4">
    <source>
        <dbReference type="ARBA" id="ARBA00022801"/>
    </source>
</evidence>
<dbReference type="Gene3D" id="3.50.30.30">
    <property type="match status" value="1"/>
</dbReference>
<sequence>MMLVNSVGDELITDPHILPTARVGNTTSKFIKQYVSTTRKPTASIIFKGTVYGRTSPLIARFSSRGPNSIEPDVIKPDVAAPGVNILVVWPSILNLIKHQGDTRSVMFNILSGTSMACPHVSGIAALLKTVHRDWSPAAIKWALMTMAYTLNNKRSPLADVDSSNSTGPFACGSGHVDPKRAVDPGLIYDIVAEDYLKYLCSPNYTSSPIGLFTGGTFTCPTDTSFQAGDLSYPSFAINFKGGVQNGSLEYMRTVTNIGTPTSSYAVKVDVPNGVAVIVNPKILSFNKVGQKLSYNVTFVGKSIRSFDSSFGSLTWVSGKYRVKSPLVVTWQQDSPTPLLLFTF</sequence>
<protein>
    <recommendedName>
        <fullName evidence="11">Subtilisin-like protease</fullName>
    </recommendedName>
</protein>
<evidence type="ECO:0000256" key="5">
    <source>
        <dbReference type="ARBA" id="ARBA00022825"/>
    </source>
</evidence>
<reference evidence="9" key="1">
    <citation type="journal article" date="2023" name="Plant J.">
        <title>Genome sequences and population genomics provide insights into the demographic history, inbreeding, and mutation load of two 'living fossil' tree species of Dipteronia.</title>
        <authorList>
            <person name="Feng Y."/>
            <person name="Comes H.P."/>
            <person name="Chen J."/>
            <person name="Zhu S."/>
            <person name="Lu R."/>
            <person name="Zhang X."/>
            <person name="Li P."/>
            <person name="Qiu J."/>
            <person name="Olsen K.M."/>
            <person name="Qiu Y."/>
        </authorList>
    </citation>
    <scope>NUCLEOTIDE SEQUENCE</scope>
    <source>
        <strain evidence="9">KIB01</strain>
    </source>
</reference>
<evidence type="ECO:0000256" key="2">
    <source>
        <dbReference type="ARBA" id="ARBA00022670"/>
    </source>
</evidence>
<name>A0AAD9X1U1_9ROSI</name>
<dbReference type="EMBL" id="JANJYI010000005">
    <property type="protein sequence ID" value="KAK2650460.1"/>
    <property type="molecule type" value="Genomic_DNA"/>
</dbReference>
<keyword evidence="2" id="KW-0645">Protease</keyword>
<dbReference type="Proteomes" id="UP001280121">
    <property type="component" value="Unassembled WGS sequence"/>
</dbReference>
<dbReference type="GO" id="GO:0004252">
    <property type="term" value="F:serine-type endopeptidase activity"/>
    <property type="evidence" value="ECO:0007669"/>
    <property type="project" value="InterPro"/>
</dbReference>
<dbReference type="PROSITE" id="PS51892">
    <property type="entry name" value="SUBTILASE"/>
    <property type="match status" value="1"/>
</dbReference>
<evidence type="ECO:0000256" key="6">
    <source>
        <dbReference type="PROSITE-ProRule" id="PRU01240"/>
    </source>
</evidence>
<dbReference type="Gene3D" id="2.60.40.2310">
    <property type="match status" value="1"/>
</dbReference>
<comment type="caution">
    <text evidence="6">Lacks conserved residue(s) required for the propagation of feature annotation.</text>
</comment>
<dbReference type="AlphaFoldDB" id="A0AAD9X1U1"/>
<evidence type="ECO:0000259" key="7">
    <source>
        <dbReference type="Pfam" id="PF00082"/>
    </source>
</evidence>
<evidence type="ECO:0000313" key="10">
    <source>
        <dbReference type="Proteomes" id="UP001280121"/>
    </source>
</evidence>
<feature type="domain" description="Peptidase S8/S53" evidence="7">
    <location>
        <begin position="54"/>
        <end position="154"/>
    </location>
</feature>
<dbReference type="InterPro" id="IPR036852">
    <property type="entry name" value="Peptidase_S8/S53_dom_sf"/>
</dbReference>
<dbReference type="GO" id="GO:0006508">
    <property type="term" value="P:proteolysis"/>
    <property type="evidence" value="ECO:0007669"/>
    <property type="project" value="UniProtKB-KW"/>
</dbReference>
<evidence type="ECO:0000313" key="9">
    <source>
        <dbReference type="EMBL" id="KAK2650460.1"/>
    </source>
</evidence>
<proteinExistence type="inferred from homology"/>
<accession>A0AAD9X1U1</accession>
<dbReference type="Pfam" id="PF00082">
    <property type="entry name" value="Peptidase_S8"/>
    <property type="match status" value="1"/>
</dbReference>